<evidence type="ECO:0000313" key="2">
    <source>
        <dbReference type="Proteomes" id="UP000198211"/>
    </source>
</evidence>
<protein>
    <submittedName>
        <fullName evidence="1">Uncharacterized protein</fullName>
    </submittedName>
</protein>
<dbReference type="Proteomes" id="UP000198211">
    <property type="component" value="Unassembled WGS sequence"/>
</dbReference>
<evidence type="ECO:0000313" key="1">
    <source>
        <dbReference type="EMBL" id="OWZ06460.1"/>
    </source>
</evidence>
<accession>A0A225VPI8</accession>
<dbReference type="STRING" id="4795.A0A225VPI8"/>
<dbReference type="PANTHER" id="PTHR37066:SF1">
    <property type="entry name" value="LNS2_PITP DOMAIN-CONTAINING PROTEIN"/>
    <property type="match status" value="1"/>
</dbReference>
<organism evidence="1 2">
    <name type="scientific">Phytophthora megakarya</name>
    <dbReference type="NCBI Taxonomy" id="4795"/>
    <lineage>
        <taxon>Eukaryota</taxon>
        <taxon>Sar</taxon>
        <taxon>Stramenopiles</taxon>
        <taxon>Oomycota</taxon>
        <taxon>Peronosporomycetes</taxon>
        <taxon>Peronosporales</taxon>
        <taxon>Peronosporaceae</taxon>
        <taxon>Phytophthora</taxon>
    </lineage>
</organism>
<dbReference type="EMBL" id="NBNE01003951">
    <property type="protein sequence ID" value="OWZ06460.1"/>
    <property type="molecule type" value="Genomic_DNA"/>
</dbReference>
<name>A0A225VPI8_9STRA</name>
<dbReference type="PANTHER" id="PTHR37066">
    <property type="entry name" value="HELICASE-ASSOCIATED"/>
    <property type="match status" value="1"/>
</dbReference>
<dbReference type="AlphaFoldDB" id="A0A225VPI8"/>
<keyword evidence="2" id="KW-1185">Reference proteome</keyword>
<gene>
    <name evidence="1" type="ORF">PHMEG_00021278</name>
</gene>
<sequence length="138" mass="16075">MLGNAVAKLRTKFRKDLVSVSMLEELERMDFALNVTQFKWDRIVLPSLRQFYKEHGHLDIPQKIVVPEDKAWPMLAWGRRIEATAPILDPERQSALGINLSFIIKTLFIETNFFDDNEDKILSFRQKIPGLRKCGVFI</sequence>
<reference evidence="2" key="1">
    <citation type="submission" date="2017-03" db="EMBL/GenBank/DDBJ databases">
        <title>Phytopthora megakarya and P. palmivora, two closely related causual agents of cacao black pod achieved similar genome size and gene model numbers by different mechanisms.</title>
        <authorList>
            <person name="Ali S."/>
            <person name="Shao J."/>
            <person name="Larry D.J."/>
            <person name="Kronmiller B."/>
            <person name="Shen D."/>
            <person name="Strem M.D."/>
            <person name="Melnick R.L."/>
            <person name="Guiltinan M.J."/>
            <person name="Tyler B.M."/>
            <person name="Meinhardt L.W."/>
            <person name="Bailey B.A."/>
        </authorList>
    </citation>
    <scope>NUCLEOTIDE SEQUENCE [LARGE SCALE GENOMIC DNA]</scope>
    <source>
        <strain evidence="2">zdho120</strain>
    </source>
</reference>
<comment type="caution">
    <text evidence="1">The sequence shown here is derived from an EMBL/GenBank/DDBJ whole genome shotgun (WGS) entry which is preliminary data.</text>
</comment>
<proteinExistence type="predicted"/>
<dbReference type="OrthoDB" id="125606at2759"/>